<feature type="region of interest" description="Disordered" evidence="2">
    <location>
        <begin position="138"/>
        <end position="183"/>
    </location>
</feature>
<dbReference type="Proteomes" id="UP000699462">
    <property type="component" value="Unassembled WGS sequence"/>
</dbReference>
<feature type="region of interest" description="Disordered" evidence="2">
    <location>
        <begin position="395"/>
        <end position="427"/>
    </location>
</feature>
<gene>
    <name evidence="4" type="ORF">P879_05719</name>
</gene>
<evidence type="ECO:0000256" key="3">
    <source>
        <dbReference type="SAM" id="SignalP"/>
    </source>
</evidence>
<evidence type="ECO:0000313" key="5">
    <source>
        <dbReference type="Proteomes" id="UP000699462"/>
    </source>
</evidence>
<keyword evidence="3" id="KW-0732">Signal</keyword>
<evidence type="ECO:0000313" key="4">
    <source>
        <dbReference type="EMBL" id="KAF8567367.1"/>
    </source>
</evidence>
<dbReference type="AlphaFoldDB" id="A0A8T0DKY1"/>
<keyword evidence="5" id="KW-1185">Reference proteome</keyword>
<proteinExistence type="predicted"/>
<feature type="compositionally biased region" description="Polar residues" evidence="2">
    <location>
        <begin position="396"/>
        <end position="406"/>
    </location>
</feature>
<protein>
    <recommendedName>
        <fullName evidence="6">Lebercilin domain-containing protein</fullName>
    </recommendedName>
</protein>
<dbReference type="OrthoDB" id="6283759at2759"/>
<feature type="compositionally biased region" description="Basic and acidic residues" evidence="2">
    <location>
        <begin position="246"/>
        <end position="262"/>
    </location>
</feature>
<feature type="region of interest" description="Disordered" evidence="2">
    <location>
        <begin position="242"/>
        <end position="312"/>
    </location>
</feature>
<keyword evidence="1" id="KW-0175">Coiled coil</keyword>
<evidence type="ECO:0000256" key="1">
    <source>
        <dbReference type="SAM" id="Coils"/>
    </source>
</evidence>
<feature type="region of interest" description="Disordered" evidence="2">
    <location>
        <begin position="333"/>
        <end position="377"/>
    </location>
</feature>
<feature type="compositionally biased region" description="Basic and acidic residues" evidence="2">
    <location>
        <begin position="407"/>
        <end position="418"/>
    </location>
</feature>
<feature type="compositionally biased region" description="Acidic residues" evidence="2">
    <location>
        <begin position="559"/>
        <end position="570"/>
    </location>
</feature>
<dbReference type="EMBL" id="JTDF01003929">
    <property type="protein sequence ID" value="KAF8567367.1"/>
    <property type="molecule type" value="Genomic_DNA"/>
</dbReference>
<sequence length="570" mass="64339">MTLPEFCFLFVLYCQIYAVRFCINGHLHTVCTHLVILTDPFGHISTHQSVQHQLDLAKKTHKHQLAVANEQVRELRRVCRDLEFQLAERTQALQEKIKLLGLQNIYSQRLPKYIPTHLPPPEVPVGLDPSDQYSLRERGRYVTKPERSKQPKPGDQGSRRMKRTPPLERPLSQPPHSHNNPTMSVPEVECAQVIVERSDINPFPNETAFEQAENRVANATSDSNPSLPTTTCAQLLPEQAEQGEDNLPKQTEHNDESVKDASDMCTTEHGSSPKALQETGEKETVSSQTGQHLDLQIAASEDVTPTPTNGSETVAEELTHLKAKMEEMYAENRQLRLAAAGQKTPVDSDRSANEPNSPLSSDLPPPTVEQIELKHQEEERKARLLQTLDLLDRTDSQANFHSSTNNHTDKFRSARSEENNGTNETQREITVDFGKLNKRREQELWNELFGPESGMKSPKTNSNSQINRAHAGLSAKTAVRQVEPNKSRMNAVKQDAQQRRDMFGRVKPRVGEYKQPVLNHGKGTKQASLLPAIPGLTEPVEVHPRRMHPKYAQQRSMPDEDDSDFEEFHA</sequence>
<feature type="region of interest" description="Disordered" evidence="2">
    <location>
        <begin position="506"/>
        <end position="526"/>
    </location>
</feature>
<feature type="compositionally biased region" description="Polar residues" evidence="2">
    <location>
        <begin position="303"/>
        <end position="312"/>
    </location>
</feature>
<name>A0A8T0DKY1_9TREM</name>
<feature type="compositionally biased region" description="Polar residues" evidence="2">
    <location>
        <begin position="174"/>
        <end position="183"/>
    </location>
</feature>
<reference evidence="4 5" key="1">
    <citation type="submission" date="2019-07" db="EMBL/GenBank/DDBJ databases">
        <title>Annotation for the trematode Paragonimus westermani.</title>
        <authorList>
            <person name="Choi Y.-J."/>
        </authorList>
    </citation>
    <scope>NUCLEOTIDE SEQUENCE [LARGE SCALE GENOMIC DNA]</scope>
    <source>
        <strain evidence="4">180907_Pwestermani</strain>
    </source>
</reference>
<organism evidence="4 5">
    <name type="scientific">Paragonimus westermani</name>
    <dbReference type="NCBI Taxonomy" id="34504"/>
    <lineage>
        <taxon>Eukaryota</taxon>
        <taxon>Metazoa</taxon>
        <taxon>Spiralia</taxon>
        <taxon>Lophotrochozoa</taxon>
        <taxon>Platyhelminthes</taxon>
        <taxon>Trematoda</taxon>
        <taxon>Digenea</taxon>
        <taxon>Plagiorchiida</taxon>
        <taxon>Troglotremata</taxon>
        <taxon>Troglotrematidae</taxon>
        <taxon>Paragonimus</taxon>
    </lineage>
</organism>
<evidence type="ECO:0000256" key="2">
    <source>
        <dbReference type="SAM" id="MobiDB-lite"/>
    </source>
</evidence>
<feature type="chain" id="PRO_5035852557" description="Lebercilin domain-containing protein" evidence="3">
    <location>
        <begin position="19"/>
        <end position="570"/>
    </location>
</feature>
<comment type="caution">
    <text evidence="4">The sequence shown here is derived from an EMBL/GenBank/DDBJ whole genome shotgun (WGS) entry which is preliminary data.</text>
</comment>
<feature type="region of interest" description="Disordered" evidence="2">
    <location>
        <begin position="542"/>
        <end position="570"/>
    </location>
</feature>
<feature type="coiled-coil region" evidence="1">
    <location>
        <begin position="58"/>
        <end position="85"/>
    </location>
</feature>
<feature type="compositionally biased region" description="Basic and acidic residues" evidence="2">
    <location>
        <begin position="138"/>
        <end position="149"/>
    </location>
</feature>
<feature type="signal peptide" evidence="3">
    <location>
        <begin position="1"/>
        <end position="18"/>
    </location>
</feature>
<evidence type="ECO:0008006" key="6">
    <source>
        <dbReference type="Google" id="ProtNLM"/>
    </source>
</evidence>
<accession>A0A8T0DKY1</accession>